<reference evidence="2 3" key="1">
    <citation type="submission" date="2014-02" db="EMBL/GenBank/DDBJ databases">
        <title>The genome sequence of Colletotrichum nymphaeae SA-01.</title>
        <authorList>
            <person name="Baroncelli R."/>
            <person name="Thon M.R."/>
        </authorList>
    </citation>
    <scope>NUCLEOTIDE SEQUENCE [LARGE SCALE GENOMIC DNA]</scope>
    <source>
        <strain evidence="2 3">SA-01</strain>
    </source>
</reference>
<keyword evidence="3" id="KW-1185">Reference proteome</keyword>
<organism evidence="2 3">
    <name type="scientific">Colletotrichum nymphaeae SA-01</name>
    <dbReference type="NCBI Taxonomy" id="1460502"/>
    <lineage>
        <taxon>Eukaryota</taxon>
        <taxon>Fungi</taxon>
        <taxon>Dikarya</taxon>
        <taxon>Ascomycota</taxon>
        <taxon>Pezizomycotina</taxon>
        <taxon>Sordariomycetes</taxon>
        <taxon>Hypocreomycetidae</taxon>
        <taxon>Glomerellales</taxon>
        <taxon>Glomerellaceae</taxon>
        <taxon>Colletotrichum</taxon>
        <taxon>Colletotrichum acutatum species complex</taxon>
    </lineage>
</organism>
<dbReference type="AlphaFoldDB" id="A0A135T3I7"/>
<accession>A0A135T3I7</accession>
<dbReference type="EMBL" id="JEMN01001248">
    <property type="protein sequence ID" value="KXH42677.1"/>
    <property type="molecule type" value="Genomic_DNA"/>
</dbReference>
<evidence type="ECO:0000256" key="1">
    <source>
        <dbReference type="SAM" id="MobiDB-lite"/>
    </source>
</evidence>
<proteinExistence type="predicted"/>
<dbReference type="Proteomes" id="UP000070054">
    <property type="component" value="Unassembled WGS sequence"/>
</dbReference>
<evidence type="ECO:0000313" key="2">
    <source>
        <dbReference type="EMBL" id="KXH42677.1"/>
    </source>
</evidence>
<protein>
    <submittedName>
        <fullName evidence="2">Uncharacterized protein</fullName>
    </submittedName>
</protein>
<evidence type="ECO:0000313" key="3">
    <source>
        <dbReference type="Proteomes" id="UP000070054"/>
    </source>
</evidence>
<comment type="caution">
    <text evidence="2">The sequence shown here is derived from an EMBL/GenBank/DDBJ whole genome shotgun (WGS) entry which is preliminary data.</text>
</comment>
<gene>
    <name evidence="2" type="ORF">CNYM01_04110</name>
</gene>
<feature type="region of interest" description="Disordered" evidence="1">
    <location>
        <begin position="181"/>
        <end position="201"/>
    </location>
</feature>
<sequence length="261" mass="28599">MQLRIFTIRHEHSLVAMMLPRPSGLIRYMLCTRQHWCWAFAEPGAHDSSRLNLKLLYPIPSIQHQSAHPLPVFGFKLKGWLKIQRPVHVTWQTASSGNAPLASPCAPVKATPPVLTIPAFLYISTPYRARSSLRSNGLGSAQVALLCNRHTDSAFADHHIHSNIASTTSWAVPFIAKPSSGRSPIPHHHAGTSTSTHRLPGVQCRSRAYGSEGQSRSATAIPHPWINLDLVVAIPSPSHQPLSDIHVLECFQLDVTLADGG</sequence>
<name>A0A135T3I7_9PEZI</name>